<proteinExistence type="predicted"/>
<evidence type="ECO:0000259" key="5">
    <source>
        <dbReference type="PROSITE" id="PS01124"/>
    </source>
</evidence>
<evidence type="ECO:0000256" key="1">
    <source>
        <dbReference type="ARBA" id="ARBA00023015"/>
    </source>
</evidence>
<evidence type="ECO:0000256" key="4">
    <source>
        <dbReference type="PROSITE-ProRule" id="PRU00169"/>
    </source>
</evidence>
<evidence type="ECO:0000313" key="8">
    <source>
        <dbReference type="Proteomes" id="UP000186400"/>
    </source>
</evidence>
<dbReference type="SUPFAM" id="SSF46689">
    <property type="entry name" value="Homeodomain-like"/>
    <property type="match status" value="2"/>
</dbReference>
<dbReference type="SMART" id="SM00448">
    <property type="entry name" value="REC"/>
    <property type="match status" value="1"/>
</dbReference>
<dbReference type="Pfam" id="PF00072">
    <property type="entry name" value="Response_reg"/>
    <property type="match status" value="1"/>
</dbReference>
<name>A0A1N6XUA3_9SPIO</name>
<dbReference type="GO" id="GO:0043565">
    <property type="term" value="F:sequence-specific DNA binding"/>
    <property type="evidence" value="ECO:0007669"/>
    <property type="project" value="InterPro"/>
</dbReference>
<dbReference type="RefSeq" id="WP_076489948.1">
    <property type="nucleotide sequence ID" value="NZ_FTMS01000031.1"/>
</dbReference>
<dbReference type="GO" id="GO:0000160">
    <property type="term" value="P:phosphorelay signal transduction system"/>
    <property type="evidence" value="ECO:0007669"/>
    <property type="project" value="InterPro"/>
</dbReference>
<dbReference type="GO" id="GO:0003700">
    <property type="term" value="F:DNA-binding transcription factor activity"/>
    <property type="evidence" value="ECO:0007669"/>
    <property type="project" value="InterPro"/>
</dbReference>
<dbReference type="Proteomes" id="UP000186400">
    <property type="component" value="Unassembled WGS sequence"/>
</dbReference>
<dbReference type="InterPro" id="IPR001789">
    <property type="entry name" value="Sig_transdc_resp-reg_receiver"/>
</dbReference>
<dbReference type="OrthoDB" id="360808at2"/>
<evidence type="ECO:0000256" key="3">
    <source>
        <dbReference type="ARBA" id="ARBA00023163"/>
    </source>
</evidence>
<dbReference type="PRINTS" id="PR00032">
    <property type="entry name" value="HTHARAC"/>
</dbReference>
<dbReference type="InterPro" id="IPR009057">
    <property type="entry name" value="Homeodomain-like_sf"/>
</dbReference>
<dbReference type="InterPro" id="IPR018062">
    <property type="entry name" value="HTH_AraC-typ_CS"/>
</dbReference>
<evidence type="ECO:0000256" key="2">
    <source>
        <dbReference type="ARBA" id="ARBA00023125"/>
    </source>
</evidence>
<feature type="domain" description="Response regulatory" evidence="6">
    <location>
        <begin position="5"/>
        <end position="122"/>
    </location>
</feature>
<keyword evidence="1" id="KW-0805">Transcription regulation</keyword>
<dbReference type="InterPro" id="IPR011006">
    <property type="entry name" value="CheY-like_superfamily"/>
</dbReference>
<dbReference type="STRING" id="159291.SAMN05920897_1317"/>
<dbReference type="Gene3D" id="3.40.50.2300">
    <property type="match status" value="1"/>
</dbReference>
<keyword evidence="2" id="KW-0238">DNA-binding</keyword>
<dbReference type="PANTHER" id="PTHR43280">
    <property type="entry name" value="ARAC-FAMILY TRANSCRIPTIONAL REGULATOR"/>
    <property type="match status" value="1"/>
</dbReference>
<dbReference type="PROSITE" id="PS01124">
    <property type="entry name" value="HTH_ARAC_FAMILY_2"/>
    <property type="match status" value="1"/>
</dbReference>
<keyword evidence="4" id="KW-0597">Phosphoprotein</keyword>
<organism evidence="7 8">
    <name type="scientific">Alkalispirochaeta americana</name>
    <dbReference type="NCBI Taxonomy" id="159291"/>
    <lineage>
        <taxon>Bacteria</taxon>
        <taxon>Pseudomonadati</taxon>
        <taxon>Spirochaetota</taxon>
        <taxon>Spirochaetia</taxon>
        <taxon>Spirochaetales</taxon>
        <taxon>Spirochaetaceae</taxon>
        <taxon>Alkalispirochaeta</taxon>
    </lineage>
</organism>
<feature type="modified residue" description="4-aspartylphosphate" evidence="4">
    <location>
        <position position="57"/>
    </location>
</feature>
<keyword evidence="8" id="KW-1185">Reference proteome</keyword>
<dbReference type="InterPro" id="IPR020449">
    <property type="entry name" value="Tscrpt_reg_AraC-type_HTH"/>
</dbReference>
<dbReference type="SMART" id="SM00342">
    <property type="entry name" value="HTH_ARAC"/>
    <property type="match status" value="1"/>
</dbReference>
<dbReference type="EMBL" id="FTMS01000031">
    <property type="protein sequence ID" value="SIR05866.1"/>
    <property type="molecule type" value="Genomic_DNA"/>
</dbReference>
<dbReference type="SUPFAM" id="SSF52172">
    <property type="entry name" value="CheY-like"/>
    <property type="match status" value="1"/>
</dbReference>
<dbReference type="Pfam" id="PF12833">
    <property type="entry name" value="HTH_18"/>
    <property type="match status" value="1"/>
</dbReference>
<evidence type="ECO:0000259" key="6">
    <source>
        <dbReference type="PROSITE" id="PS50110"/>
    </source>
</evidence>
<dbReference type="Gene3D" id="1.10.10.60">
    <property type="entry name" value="Homeodomain-like"/>
    <property type="match status" value="2"/>
</dbReference>
<gene>
    <name evidence="7" type="ORF">SAMN05920897_1317</name>
</gene>
<sequence>MAGYNVLVVEDEDLLRANLVRRIHQLDLGFTVISDVMDGQAALDVVHKQLVHLVVTDIRMPVMDGLELAKHLFYTDPNIQVVIISGYGQFEYAQQAMHYGVKEYLTKPIDDEELRRVLTHIKMSLDTHWEDIAEAVKSLSERTTEHLVEAVEYYLRQNYTRTISIQEMARQLNLSSEHLCRVYKRLRSETPMHYLTGLRIQEAKRLLLQNPEADIKNVGEMVGYLNPHYFSRYFKKKTGMSPSEYRSAHQTNQT</sequence>
<dbReference type="AlphaFoldDB" id="A0A1N6XUA3"/>
<keyword evidence="3" id="KW-0804">Transcription</keyword>
<feature type="domain" description="HTH araC/xylS-type" evidence="5">
    <location>
        <begin position="149"/>
        <end position="248"/>
    </location>
</feature>
<dbReference type="PROSITE" id="PS50110">
    <property type="entry name" value="RESPONSE_REGULATORY"/>
    <property type="match status" value="1"/>
</dbReference>
<accession>A0A1N6XUA3</accession>
<dbReference type="InterPro" id="IPR018060">
    <property type="entry name" value="HTH_AraC"/>
</dbReference>
<dbReference type="CDD" id="cd17536">
    <property type="entry name" value="REC_YesN-like"/>
    <property type="match status" value="1"/>
</dbReference>
<reference evidence="8" key="1">
    <citation type="submission" date="2017-01" db="EMBL/GenBank/DDBJ databases">
        <authorList>
            <person name="Varghese N."/>
            <person name="Submissions S."/>
        </authorList>
    </citation>
    <scope>NUCLEOTIDE SEQUENCE [LARGE SCALE GENOMIC DNA]</scope>
    <source>
        <strain evidence="8">ASpG1</strain>
    </source>
</reference>
<evidence type="ECO:0000313" key="7">
    <source>
        <dbReference type="EMBL" id="SIR05866.1"/>
    </source>
</evidence>
<dbReference type="PANTHER" id="PTHR43280:SF28">
    <property type="entry name" value="HTH-TYPE TRANSCRIPTIONAL ACTIVATOR RHAS"/>
    <property type="match status" value="1"/>
</dbReference>
<dbReference type="PROSITE" id="PS00041">
    <property type="entry name" value="HTH_ARAC_FAMILY_1"/>
    <property type="match status" value="1"/>
</dbReference>
<protein>
    <submittedName>
        <fullName evidence="7">Helix-turn-helix domain-containing protein</fullName>
    </submittedName>
</protein>